<dbReference type="AlphaFoldDB" id="A0A0L6UF82"/>
<evidence type="ECO:0000313" key="2">
    <source>
        <dbReference type="EMBL" id="KNZ47219.1"/>
    </source>
</evidence>
<proteinExistence type="predicted"/>
<protein>
    <submittedName>
        <fullName evidence="2">Uncharacterized protein</fullName>
    </submittedName>
</protein>
<dbReference type="Proteomes" id="UP000037035">
    <property type="component" value="Unassembled WGS sequence"/>
</dbReference>
<comment type="caution">
    <text evidence="2">The sequence shown here is derived from an EMBL/GenBank/DDBJ whole genome shotgun (WGS) entry which is preliminary data.</text>
</comment>
<accession>A0A0L6UF82</accession>
<evidence type="ECO:0000256" key="1">
    <source>
        <dbReference type="SAM" id="MobiDB-lite"/>
    </source>
</evidence>
<reference evidence="2 3" key="1">
    <citation type="submission" date="2015-08" db="EMBL/GenBank/DDBJ databases">
        <title>Next Generation Sequencing and Analysis of the Genome of Puccinia sorghi L Schw, the Causal Agent of Maize Common Rust.</title>
        <authorList>
            <person name="Rochi L."/>
            <person name="Burguener G."/>
            <person name="Darino M."/>
            <person name="Turjanski A."/>
            <person name="Kreff E."/>
            <person name="Dieguez M.J."/>
            <person name="Sacco F."/>
        </authorList>
    </citation>
    <scope>NUCLEOTIDE SEQUENCE [LARGE SCALE GENOMIC DNA]</scope>
    <source>
        <strain evidence="2 3">RO10H11247</strain>
    </source>
</reference>
<name>A0A0L6UF82_9BASI</name>
<dbReference type="OrthoDB" id="2499021at2759"/>
<dbReference type="EMBL" id="LAVV01011940">
    <property type="protein sequence ID" value="KNZ47219.1"/>
    <property type="molecule type" value="Genomic_DNA"/>
</dbReference>
<organism evidence="2 3">
    <name type="scientific">Puccinia sorghi</name>
    <dbReference type="NCBI Taxonomy" id="27349"/>
    <lineage>
        <taxon>Eukaryota</taxon>
        <taxon>Fungi</taxon>
        <taxon>Dikarya</taxon>
        <taxon>Basidiomycota</taxon>
        <taxon>Pucciniomycotina</taxon>
        <taxon>Pucciniomycetes</taxon>
        <taxon>Pucciniales</taxon>
        <taxon>Pucciniaceae</taxon>
        <taxon>Puccinia</taxon>
    </lineage>
</organism>
<feature type="region of interest" description="Disordered" evidence="1">
    <location>
        <begin position="265"/>
        <end position="361"/>
    </location>
</feature>
<dbReference type="VEuPathDB" id="FungiDB:VP01_659g5"/>
<feature type="region of interest" description="Disordered" evidence="1">
    <location>
        <begin position="88"/>
        <end position="109"/>
    </location>
</feature>
<evidence type="ECO:0000313" key="3">
    <source>
        <dbReference type="Proteomes" id="UP000037035"/>
    </source>
</evidence>
<keyword evidence="3" id="KW-1185">Reference proteome</keyword>
<feature type="compositionally biased region" description="Basic and acidic residues" evidence="1">
    <location>
        <begin position="289"/>
        <end position="304"/>
    </location>
</feature>
<gene>
    <name evidence="2" type="ORF">VP01_659g5</name>
</gene>
<sequence length="361" mass="39476">MKKYSPTSVDLGLATNLPLMVLDGTPSLLVTHNAHPSLPNQNIQDILLAAVANGFNSPSLRRTPSPPPSLDWSRLSLDQSAILVASPCRPRPSRHASDSHALPQASPRLPGSKFLSTCTPMVSTINVPTAREKLESDLPTTIFQGSLLAEIMVPPTQLLPGQVSHHIVAEPHDSLLNLENEVTSRCHNRSTIPLRDPTPLAIHPLYHTEPLADNLSMDCSPYAKVDPFPTPTPGKRLSLGGCYVSPRKASLPDWVVHEYLSAGPKTEPLPPLNPSRHISPPQKPHPPPHQRDPSKASSRNKDSHQPSGLDLTSKKYWRKKSRVDRASEPCPSSARHHDHHHGHSLPTPGKVFYPLLDQSQS</sequence>
<feature type="compositionally biased region" description="Basic residues" evidence="1">
    <location>
        <begin position="334"/>
        <end position="343"/>
    </location>
</feature>